<protein>
    <submittedName>
        <fullName evidence="5">DUF4352 domain-containing protein</fullName>
    </submittedName>
</protein>
<feature type="region of interest" description="Disordered" evidence="2">
    <location>
        <begin position="1"/>
        <end position="68"/>
    </location>
</feature>
<evidence type="ECO:0000256" key="3">
    <source>
        <dbReference type="SAM" id="Phobius"/>
    </source>
</evidence>
<evidence type="ECO:0000256" key="2">
    <source>
        <dbReference type="SAM" id="MobiDB-lite"/>
    </source>
</evidence>
<keyword evidence="6" id="KW-1185">Reference proteome</keyword>
<reference evidence="6" key="1">
    <citation type="journal article" date="2019" name="Int. J. Syst. Evol. Microbiol.">
        <title>The Global Catalogue of Microorganisms (GCM) 10K type strain sequencing project: providing services to taxonomists for standard genome sequencing and annotation.</title>
        <authorList>
            <consortium name="The Broad Institute Genomics Platform"/>
            <consortium name="The Broad Institute Genome Sequencing Center for Infectious Disease"/>
            <person name="Wu L."/>
            <person name="Ma J."/>
        </authorList>
    </citation>
    <scope>NUCLEOTIDE SEQUENCE [LARGE SCALE GENOMIC DNA]</scope>
    <source>
        <strain evidence="6">JCM 3369</strain>
    </source>
</reference>
<dbReference type="InterPro" id="IPR029051">
    <property type="entry name" value="DUF4352"/>
</dbReference>
<feature type="compositionally biased region" description="Low complexity" evidence="2">
    <location>
        <begin position="23"/>
        <end position="41"/>
    </location>
</feature>
<accession>A0ABV9DA04</accession>
<keyword evidence="3" id="KW-0812">Transmembrane</keyword>
<name>A0ABV9DA04_9MICO</name>
<dbReference type="RefSeq" id="WP_280525429.1">
    <property type="nucleotide sequence ID" value="NZ_CP033325.1"/>
</dbReference>
<dbReference type="InterPro" id="IPR029050">
    <property type="entry name" value="Immunoprotect_excell_Ig-like"/>
</dbReference>
<feature type="transmembrane region" description="Helical" evidence="3">
    <location>
        <begin position="77"/>
        <end position="99"/>
    </location>
</feature>
<sequence>MKPPTTEVIVSFTGPGAQPPQHQPSHQPNPQGPAAYATPGSPAGGPGAPYPAAAGGPFPPTPPATPEKKSWFSRHKILTGLLALLVLLVAVAALGGGGADDAPAPSSQRTGAATAGPDEPGVPAEPEAPPAEPEAPPAVPAEPPAEPDAPAEPAVPGIGDAVRDGKFEFVVTGIETGVAAVGGDLFGEEAQGQFVLVHMTVTNIGDAAQYFSGDDQILVDAAGREHSASSSAGLAIEDNDTFYNEINPGNTVDGTVVFDVPTDAAPVSIEVHDSMFSGGATVSLTE</sequence>
<feature type="compositionally biased region" description="Low complexity" evidence="2">
    <location>
        <begin position="115"/>
        <end position="125"/>
    </location>
</feature>
<dbReference type="Pfam" id="PF11611">
    <property type="entry name" value="DUF4352"/>
    <property type="match status" value="1"/>
</dbReference>
<feature type="region of interest" description="Disordered" evidence="2">
    <location>
        <begin position="99"/>
        <end position="158"/>
    </location>
</feature>
<evidence type="ECO:0000313" key="5">
    <source>
        <dbReference type="EMBL" id="MFC4555487.1"/>
    </source>
</evidence>
<comment type="caution">
    <text evidence="5">The sequence shown here is derived from an EMBL/GenBank/DDBJ whole genome shotgun (WGS) entry which is preliminary data.</text>
</comment>
<proteinExistence type="predicted"/>
<keyword evidence="3" id="KW-0472">Membrane</keyword>
<dbReference type="Proteomes" id="UP001595955">
    <property type="component" value="Unassembled WGS sequence"/>
</dbReference>
<dbReference type="EMBL" id="JBHSGF010000006">
    <property type="protein sequence ID" value="MFC4555487.1"/>
    <property type="molecule type" value="Genomic_DNA"/>
</dbReference>
<feature type="domain" description="DUF4352" evidence="4">
    <location>
        <begin position="157"/>
        <end position="280"/>
    </location>
</feature>
<keyword evidence="3" id="KW-1133">Transmembrane helix</keyword>
<dbReference type="Gene3D" id="2.60.40.1240">
    <property type="match status" value="1"/>
</dbReference>
<evidence type="ECO:0000259" key="4">
    <source>
        <dbReference type="Pfam" id="PF11611"/>
    </source>
</evidence>
<evidence type="ECO:0000256" key="1">
    <source>
        <dbReference type="ARBA" id="ARBA00022729"/>
    </source>
</evidence>
<keyword evidence="1" id="KW-0732">Signal</keyword>
<evidence type="ECO:0000313" key="6">
    <source>
        <dbReference type="Proteomes" id="UP001595955"/>
    </source>
</evidence>
<organism evidence="5 6">
    <name type="scientific">Georgenia faecalis</name>
    <dbReference type="NCBI Taxonomy" id="2483799"/>
    <lineage>
        <taxon>Bacteria</taxon>
        <taxon>Bacillati</taxon>
        <taxon>Actinomycetota</taxon>
        <taxon>Actinomycetes</taxon>
        <taxon>Micrococcales</taxon>
        <taxon>Bogoriellaceae</taxon>
        <taxon>Georgenia</taxon>
    </lineage>
</organism>
<gene>
    <name evidence="5" type="ORF">ACFO3F_09535</name>
</gene>
<feature type="compositionally biased region" description="Pro residues" evidence="2">
    <location>
        <begin position="126"/>
        <end position="147"/>
    </location>
</feature>